<feature type="active site" description="Glycyl thioester intermediate" evidence="3">
    <location>
        <position position="184"/>
    </location>
</feature>
<evidence type="ECO:0000256" key="3">
    <source>
        <dbReference type="PROSITE-ProRule" id="PRU00104"/>
    </source>
</evidence>
<dbReference type="GO" id="GO:0004842">
    <property type="term" value="F:ubiquitin-protein transferase activity"/>
    <property type="evidence" value="ECO:0007669"/>
    <property type="project" value="InterPro"/>
</dbReference>
<keyword evidence="1" id="KW-0808">Transferase</keyword>
<dbReference type="AlphaFoldDB" id="A0A6A5E8C9"/>
<keyword evidence="6" id="KW-1185">Reference proteome</keyword>
<evidence type="ECO:0000256" key="2">
    <source>
        <dbReference type="ARBA" id="ARBA00022786"/>
    </source>
</evidence>
<name>A0A6A5E8C9_PERFL</name>
<comment type="caution">
    <text evidence="5">The sequence shown here is derived from an EMBL/GenBank/DDBJ whole genome shotgun (WGS) entry which is preliminary data.</text>
</comment>
<evidence type="ECO:0000256" key="1">
    <source>
        <dbReference type="ARBA" id="ARBA00022679"/>
    </source>
</evidence>
<dbReference type="InterPro" id="IPR035983">
    <property type="entry name" value="Hect_E3_ubiquitin_ligase"/>
</dbReference>
<keyword evidence="2 3" id="KW-0833">Ubl conjugation pathway</keyword>
<feature type="domain" description="HECT" evidence="4">
    <location>
        <begin position="143"/>
        <end position="216"/>
    </location>
</feature>
<dbReference type="Gene3D" id="3.30.2410.10">
    <property type="entry name" value="Hect, E3 ligase catalytic domain"/>
    <property type="match status" value="1"/>
</dbReference>
<reference evidence="5 6" key="1">
    <citation type="submission" date="2019-06" db="EMBL/GenBank/DDBJ databases">
        <title>A chromosome-scale genome assembly of the European perch, Perca fluviatilis.</title>
        <authorList>
            <person name="Roques C."/>
            <person name="Zahm M."/>
            <person name="Cabau C."/>
            <person name="Klopp C."/>
            <person name="Bouchez O."/>
            <person name="Donnadieu C."/>
            <person name="Kuhl H."/>
            <person name="Gislard M."/>
            <person name="Guendouz S."/>
            <person name="Journot L."/>
            <person name="Haffray P."/>
            <person name="Bestin A."/>
            <person name="Morvezen R."/>
            <person name="Feron R."/>
            <person name="Wen M."/>
            <person name="Jouanno E."/>
            <person name="Herpin A."/>
            <person name="Schartl M."/>
            <person name="Postlethwait J."/>
            <person name="Schaerlinger B."/>
            <person name="Chardard D."/>
            <person name="Lecocq T."/>
            <person name="Poncet C."/>
            <person name="Jaffrelo L."/>
            <person name="Lampietro C."/>
            <person name="Guiguen Y."/>
        </authorList>
    </citation>
    <scope>NUCLEOTIDE SEQUENCE [LARGE SCALE GENOMIC DNA]</scope>
    <source>
        <tissue evidence="5">Blood</tissue>
    </source>
</reference>
<evidence type="ECO:0000313" key="5">
    <source>
        <dbReference type="EMBL" id="KAF1372153.1"/>
    </source>
</evidence>
<proteinExistence type="predicted"/>
<gene>
    <name evidence="5" type="ORF">PFLUV_G00262230</name>
</gene>
<protein>
    <recommendedName>
        <fullName evidence="4">HECT domain-containing protein</fullName>
    </recommendedName>
</protein>
<dbReference type="InterPro" id="IPR000569">
    <property type="entry name" value="HECT_dom"/>
</dbReference>
<dbReference type="EMBL" id="VHII01000023">
    <property type="protein sequence ID" value="KAF1372153.1"/>
    <property type="molecule type" value="Genomic_DNA"/>
</dbReference>
<evidence type="ECO:0000313" key="6">
    <source>
        <dbReference type="Proteomes" id="UP000465112"/>
    </source>
</evidence>
<evidence type="ECO:0000259" key="4">
    <source>
        <dbReference type="PROSITE" id="PS50237"/>
    </source>
</evidence>
<dbReference type="Proteomes" id="UP000465112">
    <property type="component" value="Chromosome 23"/>
</dbReference>
<sequence>MLAQWNTEDPVTRRDSVSVDRCRNPGRDYLANAGRLRPLKRIEDKDLLVEDIIMFQLVHRVSGALQRFRVGMKTLGVLDAIRMHPDAFRLLFCHEPSPLTADVLERSAVGRNKRRAEECVVAFWRDYLLDVEEQEGPLQLGGILAFTTGANDIPPLGFSPLPSVVFLHELPLRQGRHLPTANTCINCLRLPVLKKVEDFKETMDFALKNTQGFGQE</sequence>
<dbReference type="PROSITE" id="PS50237">
    <property type="entry name" value="HECT"/>
    <property type="match status" value="1"/>
</dbReference>
<accession>A0A6A5E8C9</accession>
<organism evidence="5 6">
    <name type="scientific">Perca fluviatilis</name>
    <name type="common">European perch</name>
    <dbReference type="NCBI Taxonomy" id="8168"/>
    <lineage>
        <taxon>Eukaryota</taxon>
        <taxon>Metazoa</taxon>
        <taxon>Chordata</taxon>
        <taxon>Craniata</taxon>
        <taxon>Vertebrata</taxon>
        <taxon>Euteleostomi</taxon>
        <taxon>Actinopterygii</taxon>
        <taxon>Neopterygii</taxon>
        <taxon>Teleostei</taxon>
        <taxon>Neoteleostei</taxon>
        <taxon>Acanthomorphata</taxon>
        <taxon>Eupercaria</taxon>
        <taxon>Perciformes</taxon>
        <taxon>Percoidei</taxon>
        <taxon>Percidae</taxon>
        <taxon>Percinae</taxon>
        <taxon>Perca</taxon>
    </lineage>
</organism>
<dbReference type="SUPFAM" id="SSF56204">
    <property type="entry name" value="Hect, E3 ligase catalytic domain"/>
    <property type="match status" value="1"/>
</dbReference>
<dbReference type="Pfam" id="PF00632">
    <property type="entry name" value="HECT"/>
    <property type="match status" value="1"/>
</dbReference>